<sequence>MADLLLGKINRKSLIQVVSLIDLSDFALEHSDFALEHAAKIGRLCGKWLHKVRKKHLKKDVRLWRHVHLFQVSPFLISTIT</sequence>
<dbReference type="Proteomes" id="UP000019335">
    <property type="component" value="Chromosome 7"/>
</dbReference>
<protein>
    <submittedName>
        <fullName evidence="1">Uncharacterized protein</fullName>
    </submittedName>
</protein>
<gene>
    <name evidence="1" type="ORF">Naga_100010g90</name>
</gene>
<comment type="caution">
    <text evidence="1">The sequence shown here is derived from an EMBL/GenBank/DDBJ whole genome shotgun (WGS) entry which is preliminary data.</text>
</comment>
<proteinExistence type="predicted"/>
<evidence type="ECO:0000313" key="2">
    <source>
        <dbReference type="Proteomes" id="UP000019335"/>
    </source>
</evidence>
<keyword evidence="2" id="KW-1185">Reference proteome</keyword>
<reference evidence="1 2" key="1">
    <citation type="journal article" date="2014" name="Mol. Plant">
        <title>Chromosome Scale Genome Assembly and Transcriptome Profiling of Nannochloropsis gaditana in Nitrogen Depletion.</title>
        <authorList>
            <person name="Corteggiani Carpinelli E."/>
            <person name="Telatin A."/>
            <person name="Vitulo N."/>
            <person name="Forcato C."/>
            <person name="D'Angelo M."/>
            <person name="Schiavon R."/>
            <person name="Vezzi A."/>
            <person name="Giacometti G.M."/>
            <person name="Morosinotto T."/>
            <person name="Valle G."/>
        </authorList>
    </citation>
    <scope>NUCLEOTIDE SEQUENCE [LARGE SCALE GENOMIC DNA]</scope>
    <source>
        <strain evidence="1 2">B-31</strain>
    </source>
</reference>
<organism evidence="1 2">
    <name type="scientific">Nannochloropsis gaditana</name>
    <dbReference type="NCBI Taxonomy" id="72520"/>
    <lineage>
        <taxon>Eukaryota</taxon>
        <taxon>Sar</taxon>
        <taxon>Stramenopiles</taxon>
        <taxon>Ochrophyta</taxon>
        <taxon>Eustigmatophyceae</taxon>
        <taxon>Eustigmatales</taxon>
        <taxon>Monodopsidaceae</taxon>
        <taxon>Nannochloropsis</taxon>
    </lineage>
</organism>
<dbReference type="EMBL" id="AZIL01000517">
    <property type="protein sequence ID" value="EWM27222.1"/>
    <property type="molecule type" value="Genomic_DNA"/>
</dbReference>
<accession>W7TME9</accession>
<name>W7TME9_9STRA</name>
<evidence type="ECO:0000313" key="1">
    <source>
        <dbReference type="EMBL" id="EWM27222.1"/>
    </source>
</evidence>
<dbReference type="AlphaFoldDB" id="W7TME9"/>